<dbReference type="Pfam" id="PF00071">
    <property type="entry name" value="Ras"/>
    <property type="match status" value="1"/>
</dbReference>
<dbReference type="STRING" id="7574.A0A1S3JGG2"/>
<dbReference type="EC" id="3.6.5.2" evidence="2"/>
<dbReference type="RefSeq" id="XP_013409487.1">
    <property type="nucleotide sequence ID" value="XM_013554033.1"/>
</dbReference>
<dbReference type="OMA" id="VRWGDAF"/>
<dbReference type="SMART" id="SM00175">
    <property type="entry name" value="RAB"/>
    <property type="match status" value="1"/>
</dbReference>
<keyword evidence="6" id="KW-1185">Reference proteome</keyword>
<dbReference type="InterPro" id="IPR051065">
    <property type="entry name" value="Ras-related_GTPase"/>
</dbReference>
<feature type="region of interest" description="Disordered" evidence="5">
    <location>
        <begin position="1"/>
        <end position="23"/>
    </location>
</feature>
<comment type="catalytic activity">
    <reaction evidence="4">
        <text>GTP + H2O = GDP + phosphate + H(+)</text>
        <dbReference type="Rhea" id="RHEA:19669"/>
        <dbReference type="ChEBI" id="CHEBI:15377"/>
        <dbReference type="ChEBI" id="CHEBI:15378"/>
        <dbReference type="ChEBI" id="CHEBI:37565"/>
        <dbReference type="ChEBI" id="CHEBI:43474"/>
        <dbReference type="ChEBI" id="CHEBI:58189"/>
        <dbReference type="EC" id="3.6.5.2"/>
    </reaction>
</comment>
<evidence type="ECO:0000313" key="7">
    <source>
        <dbReference type="RefSeq" id="XP_013409487.1"/>
    </source>
</evidence>
<dbReference type="SUPFAM" id="SSF52540">
    <property type="entry name" value="P-loop containing nucleoside triphosphate hydrolases"/>
    <property type="match status" value="1"/>
</dbReference>
<organism evidence="6 7">
    <name type="scientific">Lingula anatina</name>
    <name type="common">Brachiopod</name>
    <name type="synonym">Lingula unguis</name>
    <dbReference type="NCBI Taxonomy" id="7574"/>
    <lineage>
        <taxon>Eukaryota</taxon>
        <taxon>Metazoa</taxon>
        <taxon>Spiralia</taxon>
        <taxon>Lophotrochozoa</taxon>
        <taxon>Brachiopoda</taxon>
        <taxon>Linguliformea</taxon>
        <taxon>Lingulata</taxon>
        <taxon>Lingulida</taxon>
        <taxon>Linguloidea</taxon>
        <taxon>Lingulidae</taxon>
        <taxon>Lingula</taxon>
    </lineage>
</organism>
<evidence type="ECO:0000256" key="2">
    <source>
        <dbReference type="ARBA" id="ARBA00011984"/>
    </source>
</evidence>
<dbReference type="KEGG" id="lak:106173056"/>
<dbReference type="GeneID" id="106173056"/>
<dbReference type="PROSITE" id="PS51419">
    <property type="entry name" value="RAB"/>
    <property type="match status" value="1"/>
</dbReference>
<protein>
    <recommendedName>
        <fullName evidence="2">small monomeric GTPase</fullName>
        <ecNumber evidence="2">3.6.5.2</ecNumber>
    </recommendedName>
</protein>
<dbReference type="GO" id="GO:0005525">
    <property type="term" value="F:GTP binding"/>
    <property type="evidence" value="ECO:0007669"/>
    <property type="project" value="InterPro"/>
</dbReference>
<dbReference type="InterPro" id="IPR001806">
    <property type="entry name" value="Small_GTPase"/>
</dbReference>
<dbReference type="SMART" id="SM00173">
    <property type="entry name" value="RAS"/>
    <property type="match status" value="1"/>
</dbReference>
<dbReference type="InParanoid" id="A0A1S3JGG2"/>
<evidence type="ECO:0000256" key="3">
    <source>
        <dbReference type="ARBA" id="ARBA00022801"/>
    </source>
</evidence>
<dbReference type="OrthoDB" id="18798at2759"/>
<name>A0A1S3JGG2_LINAN</name>
<evidence type="ECO:0000313" key="6">
    <source>
        <dbReference type="Proteomes" id="UP000085678"/>
    </source>
</evidence>
<dbReference type="PRINTS" id="PR00449">
    <property type="entry name" value="RASTRNSFRMNG"/>
</dbReference>
<dbReference type="Gene3D" id="3.40.50.300">
    <property type="entry name" value="P-loop containing nucleotide triphosphate hydrolases"/>
    <property type="match status" value="1"/>
</dbReference>
<dbReference type="AlphaFoldDB" id="A0A1S3JGG2"/>
<reference evidence="7" key="1">
    <citation type="submission" date="2025-08" db="UniProtKB">
        <authorList>
            <consortium name="RefSeq"/>
        </authorList>
    </citation>
    <scope>IDENTIFICATION</scope>
    <source>
        <tissue evidence="7">Gonads</tissue>
    </source>
</reference>
<dbReference type="GO" id="GO:0003925">
    <property type="term" value="F:G protein activity"/>
    <property type="evidence" value="ECO:0007669"/>
    <property type="project" value="UniProtKB-EC"/>
</dbReference>
<evidence type="ECO:0000256" key="1">
    <source>
        <dbReference type="ARBA" id="ARBA00008344"/>
    </source>
</evidence>
<gene>
    <name evidence="7" type="primary">LOC106173056</name>
</gene>
<dbReference type="PROSITE" id="PS51421">
    <property type="entry name" value="RAS"/>
    <property type="match status" value="1"/>
</dbReference>
<keyword evidence="3" id="KW-0378">Hydrolase</keyword>
<evidence type="ECO:0000256" key="5">
    <source>
        <dbReference type="SAM" id="MobiDB-lite"/>
    </source>
</evidence>
<evidence type="ECO:0000256" key="4">
    <source>
        <dbReference type="ARBA" id="ARBA00048098"/>
    </source>
</evidence>
<dbReference type="InterPro" id="IPR027417">
    <property type="entry name" value="P-loop_NTPase"/>
</dbReference>
<proteinExistence type="inferred from homology"/>
<dbReference type="PANTHER" id="PTHR45704">
    <property type="entry name" value="RAS-LIKE FAMILY MEMBER 11"/>
    <property type="match status" value="1"/>
</dbReference>
<accession>A0A1S3JGG2</accession>
<sequence length="218" mass="24719">MDWLAASSGNSGEASPRSSTLKRKKSAVQDARLLVLGPSAVGKSAVVVRFLTKRFIGEYDHSSEIKYKHTVVIDQENVVFEILDSCSSEKITEDTFEEHMKWADGIVLLYAITSFKTFELVKKLSKRLQEHRRSNYMTPMILLGNKRDMSHVRQVTKIQGEHLSHELNCLFAEVSASEDATEIADAFLNLYREIQNSKRRSRTFLDKVFGSLGTKSKN</sequence>
<feature type="compositionally biased region" description="Polar residues" evidence="5">
    <location>
        <begin position="7"/>
        <end position="19"/>
    </location>
</feature>
<comment type="similarity">
    <text evidence="1">Belongs to the small GTPase superfamily. Ras family.</text>
</comment>
<dbReference type="Proteomes" id="UP000085678">
    <property type="component" value="Unplaced"/>
</dbReference>